<dbReference type="Gramene" id="PNW78432">
    <property type="protein sequence ID" value="PNW78432"/>
    <property type="gene ID" value="CHLRE_09g397701v5"/>
</dbReference>
<protein>
    <submittedName>
        <fullName evidence="1">Uncharacterized protein</fullName>
    </submittedName>
</protein>
<dbReference type="KEGG" id="cre:CHLRE_09g397701v5"/>
<sequence>MHRGCWKWITIEQTVAQPSGSVVVRCKHCQTARVSIQEWGLKKVKEVIDLCDSE</sequence>
<evidence type="ECO:0000313" key="1">
    <source>
        <dbReference type="EMBL" id="PNW78432.1"/>
    </source>
</evidence>
<reference evidence="1 2" key="1">
    <citation type="journal article" date="2007" name="Science">
        <title>The Chlamydomonas genome reveals the evolution of key animal and plant functions.</title>
        <authorList>
            <person name="Merchant S.S."/>
            <person name="Prochnik S.E."/>
            <person name="Vallon O."/>
            <person name="Harris E.H."/>
            <person name="Karpowicz S.J."/>
            <person name="Witman G.B."/>
            <person name="Terry A."/>
            <person name="Salamov A."/>
            <person name="Fritz-Laylin L.K."/>
            <person name="Marechal-Drouard L."/>
            <person name="Marshall W.F."/>
            <person name="Qu L.H."/>
            <person name="Nelson D.R."/>
            <person name="Sanderfoot A.A."/>
            <person name="Spalding M.H."/>
            <person name="Kapitonov V.V."/>
            <person name="Ren Q."/>
            <person name="Ferris P."/>
            <person name="Lindquist E."/>
            <person name="Shapiro H."/>
            <person name="Lucas S.M."/>
            <person name="Grimwood J."/>
            <person name="Schmutz J."/>
            <person name="Cardol P."/>
            <person name="Cerutti H."/>
            <person name="Chanfreau G."/>
            <person name="Chen C.L."/>
            <person name="Cognat V."/>
            <person name="Croft M.T."/>
            <person name="Dent R."/>
            <person name="Dutcher S."/>
            <person name="Fernandez E."/>
            <person name="Fukuzawa H."/>
            <person name="Gonzalez-Ballester D."/>
            <person name="Gonzalez-Halphen D."/>
            <person name="Hallmann A."/>
            <person name="Hanikenne M."/>
            <person name="Hippler M."/>
            <person name="Inwood W."/>
            <person name="Jabbari K."/>
            <person name="Kalanon M."/>
            <person name="Kuras R."/>
            <person name="Lefebvre P.A."/>
            <person name="Lemaire S.D."/>
            <person name="Lobanov A.V."/>
            <person name="Lohr M."/>
            <person name="Manuell A."/>
            <person name="Meier I."/>
            <person name="Mets L."/>
            <person name="Mittag M."/>
            <person name="Mittelmeier T."/>
            <person name="Moroney J.V."/>
            <person name="Moseley J."/>
            <person name="Napoli C."/>
            <person name="Nedelcu A.M."/>
            <person name="Niyogi K."/>
            <person name="Novoselov S.V."/>
            <person name="Paulsen I.T."/>
            <person name="Pazour G."/>
            <person name="Purton S."/>
            <person name="Ral J.P."/>
            <person name="Riano-Pachon D.M."/>
            <person name="Riekhof W."/>
            <person name="Rymarquis L."/>
            <person name="Schroda M."/>
            <person name="Stern D."/>
            <person name="Umen J."/>
            <person name="Willows R."/>
            <person name="Wilson N."/>
            <person name="Zimmer S.L."/>
            <person name="Allmer J."/>
            <person name="Balk J."/>
            <person name="Bisova K."/>
            <person name="Chen C.J."/>
            <person name="Elias M."/>
            <person name="Gendler K."/>
            <person name="Hauser C."/>
            <person name="Lamb M.R."/>
            <person name="Ledford H."/>
            <person name="Long J.C."/>
            <person name="Minagawa J."/>
            <person name="Page M.D."/>
            <person name="Pan J."/>
            <person name="Pootakham W."/>
            <person name="Roje S."/>
            <person name="Rose A."/>
            <person name="Stahlberg E."/>
            <person name="Terauchi A.M."/>
            <person name="Yang P."/>
            <person name="Ball S."/>
            <person name="Bowler C."/>
            <person name="Dieckmann C.L."/>
            <person name="Gladyshev V.N."/>
            <person name="Green P."/>
            <person name="Jorgensen R."/>
            <person name="Mayfield S."/>
            <person name="Mueller-Roeber B."/>
            <person name="Rajamani S."/>
            <person name="Sayre R.T."/>
            <person name="Brokstein P."/>
            <person name="Dubchak I."/>
            <person name="Goodstein D."/>
            <person name="Hornick L."/>
            <person name="Huang Y.W."/>
            <person name="Jhaveri J."/>
            <person name="Luo Y."/>
            <person name="Martinez D."/>
            <person name="Ngau W.C."/>
            <person name="Otillar B."/>
            <person name="Poliakov A."/>
            <person name="Porter A."/>
            <person name="Szajkowski L."/>
            <person name="Werner G."/>
            <person name="Zhou K."/>
            <person name="Grigoriev I.V."/>
            <person name="Rokhsar D.S."/>
            <person name="Grossman A.R."/>
        </authorList>
    </citation>
    <scope>NUCLEOTIDE SEQUENCE [LARGE SCALE GENOMIC DNA]</scope>
    <source>
        <strain evidence="2">CC-503</strain>
    </source>
</reference>
<accession>A0A2K3DD20</accession>
<dbReference type="ExpressionAtlas" id="A0A2K3DD20">
    <property type="expression patterns" value="baseline"/>
</dbReference>
<dbReference type="EMBL" id="CM008970">
    <property type="protein sequence ID" value="PNW78432.1"/>
    <property type="molecule type" value="Genomic_DNA"/>
</dbReference>
<name>A0A2K3DD20_CHLRE</name>
<gene>
    <name evidence="1" type="ORF">CHLRE_09g397701v5</name>
</gene>
<dbReference type="PaxDb" id="3055-EDO96042"/>
<dbReference type="InParanoid" id="A0A2K3DD20"/>
<organism evidence="1 2">
    <name type="scientific">Chlamydomonas reinhardtii</name>
    <name type="common">Chlamydomonas smithii</name>
    <dbReference type="NCBI Taxonomy" id="3055"/>
    <lineage>
        <taxon>Eukaryota</taxon>
        <taxon>Viridiplantae</taxon>
        <taxon>Chlorophyta</taxon>
        <taxon>core chlorophytes</taxon>
        <taxon>Chlorophyceae</taxon>
        <taxon>CS clade</taxon>
        <taxon>Chlamydomonadales</taxon>
        <taxon>Chlamydomonadaceae</taxon>
        <taxon>Chlamydomonas</taxon>
    </lineage>
</organism>
<proteinExistence type="predicted"/>
<dbReference type="Proteomes" id="UP000006906">
    <property type="component" value="Chromosome 9"/>
</dbReference>
<evidence type="ECO:0000313" key="2">
    <source>
        <dbReference type="Proteomes" id="UP000006906"/>
    </source>
</evidence>
<dbReference type="GeneID" id="66054720"/>
<keyword evidence="2" id="KW-1185">Reference proteome</keyword>
<dbReference type="AlphaFoldDB" id="A0A2K3DD20"/>
<dbReference type="RefSeq" id="XP_042920871.1">
    <property type="nucleotide sequence ID" value="XM_043065857.1"/>
</dbReference>